<organism evidence="3 4">
    <name type="scientific">Cnuella takakiae</name>
    <dbReference type="NCBI Taxonomy" id="1302690"/>
    <lineage>
        <taxon>Bacteria</taxon>
        <taxon>Pseudomonadati</taxon>
        <taxon>Bacteroidota</taxon>
        <taxon>Chitinophagia</taxon>
        <taxon>Chitinophagales</taxon>
        <taxon>Chitinophagaceae</taxon>
        <taxon>Cnuella</taxon>
    </lineage>
</organism>
<evidence type="ECO:0000256" key="1">
    <source>
        <dbReference type="ARBA" id="ARBA00007734"/>
    </source>
</evidence>
<sequence>MAKQGLIQLALWLVLQLAMVFCWAREITFCGEAIPTGNNLVAQRLMNVIRRQIPSVNLPELRRRAASNFPMVEYYLKAANMPGDLKYIPIVESGFLQARSSAGAQGFWQLMAPTAREWGLVVNNNMDERNHPQKATIAAIKELARLYTQIRKDHRVSSWVLAAAAYNYGIGNLYRKIDAQGKNYFSMELNPETALYVYKIVAVKELFEYPEVYLKFFRYNVFRIKGNADQIERETNLAGEASFQKANIKVHTNDGAHPEKPGLGNVKPPTEIELAGMQREKLKKASLVSAQLKGNYATFSEGDSLLVQLQEDLETSNGFWRAGSVLQGRGWIIDDRVFVDLGFGDAEVILYDLTSRQGIAIDSLKEREQLLLRVER</sequence>
<dbReference type="AlphaFoldDB" id="A0A1M4SAN3"/>
<evidence type="ECO:0000313" key="4">
    <source>
        <dbReference type="Proteomes" id="UP000184368"/>
    </source>
</evidence>
<comment type="similarity">
    <text evidence="1">Belongs to the transglycosylase Slt family.</text>
</comment>
<dbReference type="Pfam" id="PF01464">
    <property type="entry name" value="SLT"/>
    <property type="match status" value="1"/>
</dbReference>
<keyword evidence="4" id="KW-1185">Reference proteome</keyword>
<dbReference type="PANTHER" id="PTHR37423">
    <property type="entry name" value="SOLUBLE LYTIC MUREIN TRANSGLYCOSYLASE-RELATED"/>
    <property type="match status" value="1"/>
</dbReference>
<dbReference type="PANTHER" id="PTHR37423:SF2">
    <property type="entry name" value="MEMBRANE-BOUND LYTIC MUREIN TRANSGLYCOSYLASE C"/>
    <property type="match status" value="1"/>
</dbReference>
<protein>
    <submittedName>
        <fullName evidence="3">Soluble lytic murein transglycosylase</fullName>
    </submittedName>
</protein>
<dbReference type="InterPro" id="IPR008258">
    <property type="entry name" value="Transglycosylase_SLT_dom_1"/>
</dbReference>
<feature type="domain" description="Transglycosylase SLT" evidence="2">
    <location>
        <begin position="77"/>
        <end position="182"/>
    </location>
</feature>
<evidence type="ECO:0000259" key="2">
    <source>
        <dbReference type="Pfam" id="PF01464"/>
    </source>
</evidence>
<dbReference type="CDD" id="cd16894">
    <property type="entry name" value="MltD-like"/>
    <property type="match status" value="1"/>
</dbReference>
<evidence type="ECO:0000313" key="3">
    <source>
        <dbReference type="EMBL" id="SHE29195.1"/>
    </source>
</evidence>
<dbReference type="STRING" id="1302690.BUE76_23105"/>
<reference evidence="3 4" key="1">
    <citation type="submission" date="2016-11" db="EMBL/GenBank/DDBJ databases">
        <authorList>
            <person name="Jaros S."/>
            <person name="Januszkiewicz K."/>
            <person name="Wedrychowicz H."/>
        </authorList>
    </citation>
    <scope>NUCLEOTIDE SEQUENCE [LARGE SCALE GENOMIC DNA]</scope>
    <source>
        <strain evidence="3 4">DSM 26897</strain>
    </source>
</reference>
<dbReference type="EMBL" id="FQUO01000001">
    <property type="protein sequence ID" value="SHE29195.1"/>
    <property type="molecule type" value="Genomic_DNA"/>
</dbReference>
<proteinExistence type="inferred from homology"/>
<dbReference type="InterPro" id="IPR023346">
    <property type="entry name" value="Lysozyme-like_dom_sf"/>
</dbReference>
<name>A0A1M4SAN3_9BACT</name>
<dbReference type="Gene3D" id="1.10.530.10">
    <property type="match status" value="1"/>
</dbReference>
<dbReference type="Proteomes" id="UP000184368">
    <property type="component" value="Unassembled WGS sequence"/>
</dbReference>
<accession>A0A1M4SAN3</accession>
<dbReference type="SUPFAM" id="SSF53955">
    <property type="entry name" value="Lysozyme-like"/>
    <property type="match status" value="1"/>
</dbReference>
<gene>
    <name evidence="3" type="ORF">SAMN05444008_10148</name>
</gene>